<reference evidence="3 4" key="1">
    <citation type="journal article" date="2014" name="BMC Genomics">
        <title>Genome sequencing of four Aureobasidium pullulans varieties: biotechnological potential, stress tolerance, and description of new species.</title>
        <authorList>
            <person name="Gostin Ar C."/>
            <person name="Ohm R.A."/>
            <person name="Kogej T."/>
            <person name="Sonjak S."/>
            <person name="Turk M."/>
            <person name="Zajc J."/>
            <person name="Zalar P."/>
            <person name="Grube M."/>
            <person name="Sun H."/>
            <person name="Han J."/>
            <person name="Sharma A."/>
            <person name="Chiniquy J."/>
            <person name="Ngan C.Y."/>
            <person name="Lipzen A."/>
            <person name="Barry K."/>
            <person name="Grigoriev I.V."/>
            <person name="Gunde-Cimerman N."/>
        </authorList>
    </citation>
    <scope>NUCLEOTIDE SEQUENCE [LARGE SCALE GENOMIC DNA]</scope>
    <source>
        <strain evidence="3 4">EXF-2481</strain>
    </source>
</reference>
<dbReference type="EMBL" id="KL584751">
    <property type="protein sequence ID" value="KEQ99257.1"/>
    <property type="molecule type" value="Genomic_DNA"/>
</dbReference>
<dbReference type="AlphaFoldDB" id="A0A074YYK8"/>
<dbReference type="RefSeq" id="XP_013347767.1">
    <property type="nucleotide sequence ID" value="XM_013492313.1"/>
</dbReference>
<proteinExistence type="predicted"/>
<protein>
    <recommendedName>
        <fullName evidence="5">Secreted protein</fullName>
    </recommendedName>
</protein>
<keyword evidence="2" id="KW-0732">Signal</keyword>
<name>A0A074YYK8_AURSE</name>
<evidence type="ECO:0000313" key="3">
    <source>
        <dbReference type="EMBL" id="KEQ99257.1"/>
    </source>
</evidence>
<organism evidence="3 4">
    <name type="scientific">Aureobasidium subglaciale (strain EXF-2481)</name>
    <name type="common">Aureobasidium pullulans var. subglaciale</name>
    <dbReference type="NCBI Taxonomy" id="1043005"/>
    <lineage>
        <taxon>Eukaryota</taxon>
        <taxon>Fungi</taxon>
        <taxon>Dikarya</taxon>
        <taxon>Ascomycota</taxon>
        <taxon>Pezizomycotina</taxon>
        <taxon>Dothideomycetes</taxon>
        <taxon>Dothideomycetidae</taxon>
        <taxon>Dothideales</taxon>
        <taxon>Saccotheciaceae</taxon>
        <taxon>Aureobasidium</taxon>
    </lineage>
</organism>
<gene>
    <name evidence="3" type="ORF">AUEXF2481DRAFT_409511</name>
</gene>
<evidence type="ECO:0000256" key="2">
    <source>
        <dbReference type="SAM" id="SignalP"/>
    </source>
</evidence>
<keyword evidence="4" id="KW-1185">Reference proteome</keyword>
<accession>A0A074YYK8</accession>
<dbReference type="InParanoid" id="A0A074YYK8"/>
<dbReference type="GeneID" id="25366736"/>
<feature type="chain" id="PRO_5001703670" description="Secreted protein" evidence="2">
    <location>
        <begin position="19"/>
        <end position="160"/>
    </location>
</feature>
<evidence type="ECO:0000313" key="4">
    <source>
        <dbReference type="Proteomes" id="UP000030641"/>
    </source>
</evidence>
<feature type="region of interest" description="Disordered" evidence="1">
    <location>
        <begin position="139"/>
        <end position="160"/>
    </location>
</feature>
<dbReference type="HOGENOM" id="CLU_1651809_0_0_1"/>
<sequence length="160" mass="16915">MMFLASSLLVSQALQVVGHLVASSNEEVEESLLDGVDTGASGEEGAVGGAVDDDGFVGLFALEFLCTEDDAEGVGKEDGGVGCEVRGSGHGRRFRRPLLRLCVVGWLLVSCQHLPRSGCCSGTHLWCLVGVKRQVDQRRKRRDGGGFSGGQSIVVDPHMT</sequence>
<feature type="signal peptide" evidence="2">
    <location>
        <begin position="1"/>
        <end position="18"/>
    </location>
</feature>
<evidence type="ECO:0000256" key="1">
    <source>
        <dbReference type="SAM" id="MobiDB-lite"/>
    </source>
</evidence>
<dbReference type="Proteomes" id="UP000030641">
    <property type="component" value="Unassembled WGS sequence"/>
</dbReference>
<evidence type="ECO:0008006" key="5">
    <source>
        <dbReference type="Google" id="ProtNLM"/>
    </source>
</evidence>